<dbReference type="EMBL" id="CAXAMN010024694">
    <property type="protein sequence ID" value="CAK9089051.1"/>
    <property type="molecule type" value="Genomic_DNA"/>
</dbReference>
<reference evidence="2 3" key="1">
    <citation type="submission" date="2024-02" db="EMBL/GenBank/DDBJ databases">
        <authorList>
            <person name="Chen Y."/>
            <person name="Shah S."/>
            <person name="Dougan E. K."/>
            <person name="Thang M."/>
            <person name="Chan C."/>
        </authorList>
    </citation>
    <scope>NUCLEOTIDE SEQUENCE [LARGE SCALE GENOMIC DNA]</scope>
</reference>
<proteinExistence type="predicted"/>
<protein>
    <submittedName>
        <fullName evidence="2">Uncharacterized protein</fullName>
    </submittedName>
</protein>
<sequence length="132" mass="14460">MVRTMYGAGKLQRTPEEVERSCTDCCCLITYLAVCTGLVACIWQAFEKGDIHRLTSLPDYQGTQCVDKYIFFSGELPSGHYRHKPPSTRLRGLLSNEFLQLGDLPDPTCRAGGGGAEVGGAPGGCREERKRS</sequence>
<evidence type="ECO:0000313" key="3">
    <source>
        <dbReference type="Proteomes" id="UP001642484"/>
    </source>
</evidence>
<name>A0ABP0QPZ6_9DINO</name>
<comment type="caution">
    <text evidence="2">The sequence shown here is derived from an EMBL/GenBank/DDBJ whole genome shotgun (WGS) entry which is preliminary data.</text>
</comment>
<evidence type="ECO:0000313" key="2">
    <source>
        <dbReference type="EMBL" id="CAK9089051.1"/>
    </source>
</evidence>
<keyword evidence="3" id="KW-1185">Reference proteome</keyword>
<organism evidence="2 3">
    <name type="scientific">Durusdinium trenchii</name>
    <dbReference type="NCBI Taxonomy" id="1381693"/>
    <lineage>
        <taxon>Eukaryota</taxon>
        <taxon>Sar</taxon>
        <taxon>Alveolata</taxon>
        <taxon>Dinophyceae</taxon>
        <taxon>Suessiales</taxon>
        <taxon>Symbiodiniaceae</taxon>
        <taxon>Durusdinium</taxon>
    </lineage>
</organism>
<feature type="compositionally biased region" description="Gly residues" evidence="1">
    <location>
        <begin position="111"/>
        <end position="123"/>
    </location>
</feature>
<evidence type="ECO:0000256" key="1">
    <source>
        <dbReference type="SAM" id="MobiDB-lite"/>
    </source>
</evidence>
<dbReference type="Proteomes" id="UP001642484">
    <property type="component" value="Unassembled WGS sequence"/>
</dbReference>
<gene>
    <name evidence="2" type="ORF">CCMP2556_LOCUS42894</name>
</gene>
<accession>A0ABP0QPZ6</accession>
<feature type="region of interest" description="Disordered" evidence="1">
    <location>
        <begin position="110"/>
        <end position="132"/>
    </location>
</feature>